<dbReference type="Proteomes" id="UP000256405">
    <property type="component" value="Unassembled WGS sequence"/>
</dbReference>
<evidence type="ECO:0000313" key="3">
    <source>
        <dbReference type="Proteomes" id="UP000256405"/>
    </source>
</evidence>
<proteinExistence type="predicted"/>
<keyword evidence="1" id="KW-0472">Membrane</keyword>
<feature type="transmembrane region" description="Helical" evidence="1">
    <location>
        <begin position="7"/>
        <end position="23"/>
    </location>
</feature>
<evidence type="ECO:0008006" key="4">
    <source>
        <dbReference type="Google" id="ProtNLM"/>
    </source>
</evidence>
<dbReference type="EMBL" id="QUNF01000054">
    <property type="protein sequence ID" value="REG76884.1"/>
    <property type="molecule type" value="Genomic_DNA"/>
</dbReference>
<accession>A0A3E0D2T4</accession>
<reference evidence="2 3" key="1">
    <citation type="submission" date="2018-08" db="EMBL/GenBank/DDBJ databases">
        <title>Genomic Encyclopedia of Archaeal and Bacterial Type Strains, Phase II (KMG-II): from individual species to whole genera.</title>
        <authorList>
            <person name="Goeker M."/>
        </authorList>
    </citation>
    <scope>NUCLEOTIDE SEQUENCE [LARGE SCALE GENOMIC DNA]</scope>
    <source>
        <strain evidence="2 3">DSM 15986</strain>
    </source>
</reference>
<evidence type="ECO:0000256" key="1">
    <source>
        <dbReference type="SAM" id="Phobius"/>
    </source>
</evidence>
<gene>
    <name evidence="2" type="ORF">C8N25_1542</name>
</gene>
<comment type="caution">
    <text evidence="2">The sequence shown here is derived from an EMBL/GenBank/DDBJ whole genome shotgun (WGS) entry which is preliminary data.</text>
</comment>
<keyword evidence="1" id="KW-1133">Transmembrane helix</keyword>
<organism evidence="2 3">
    <name type="scientific">Algoriphagus antarcticus</name>
    <dbReference type="NCBI Taxonomy" id="238540"/>
    <lineage>
        <taxon>Bacteria</taxon>
        <taxon>Pseudomonadati</taxon>
        <taxon>Bacteroidota</taxon>
        <taxon>Cytophagia</taxon>
        <taxon>Cytophagales</taxon>
        <taxon>Cyclobacteriaceae</taxon>
        <taxon>Algoriphagus</taxon>
    </lineage>
</organism>
<keyword evidence="1" id="KW-0812">Transmembrane</keyword>
<keyword evidence="3" id="KW-1185">Reference proteome</keyword>
<protein>
    <recommendedName>
        <fullName evidence="4">Lipoprotein</fullName>
    </recommendedName>
</protein>
<dbReference type="AlphaFoldDB" id="A0A3E0D2T4"/>
<name>A0A3E0D2T4_9BACT</name>
<evidence type="ECO:0000313" key="2">
    <source>
        <dbReference type="EMBL" id="REG76884.1"/>
    </source>
</evidence>
<dbReference type="PROSITE" id="PS51257">
    <property type="entry name" value="PROKAR_LIPOPROTEIN"/>
    <property type="match status" value="1"/>
</dbReference>
<sequence length="225" mass="26532">MLLRFKIVVVVWFCVCFMLIIFSCNKVAEKKLEVEGYNVAVESIALDFLVNQLFGKNGLFENSGVDLNLDTLNNPSLKQLISFNMVYYADNVTCRLTSPGFLWEDGFAKTYHSITDYDYNLLEKDYQNKLSQKNLVSKINIGYQVEELRWNEFLDKKIDGTFLNVRQKLAFEDSYLVEINCIIRDQVDSSEIHTFYFFIKDQHVYSWDYKEEIYFEELDFCSSKL</sequence>